<gene>
    <name evidence="3 6" type="primary">recD</name>
    <name evidence="6" type="ORF">GRQ65_05950</name>
</gene>
<dbReference type="GO" id="GO:0008854">
    <property type="term" value="F:exodeoxyribonuclease V activity"/>
    <property type="evidence" value="ECO:0007669"/>
    <property type="project" value="InterPro"/>
</dbReference>
<comment type="similarity">
    <text evidence="3">Belongs to the RecD family.</text>
</comment>
<dbReference type="InterPro" id="IPR027417">
    <property type="entry name" value="P-loop_NTPase"/>
</dbReference>
<dbReference type="GO" id="GO:0003677">
    <property type="term" value="F:DNA binding"/>
    <property type="evidence" value="ECO:0007669"/>
    <property type="project" value="UniProtKB-UniRule"/>
</dbReference>
<evidence type="ECO:0000259" key="5">
    <source>
        <dbReference type="Pfam" id="PF21185"/>
    </source>
</evidence>
<comment type="caution">
    <text evidence="6">The sequence shown here is derived from an EMBL/GenBank/DDBJ whole genome shotgun (WGS) entry which is preliminary data.</text>
</comment>
<dbReference type="GO" id="GO:0017116">
    <property type="term" value="F:single-stranded DNA helicase activity"/>
    <property type="evidence" value="ECO:0007669"/>
    <property type="project" value="TreeGrafter"/>
</dbReference>
<keyword evidence="3" id="KW-0540">Nuclease</keyword>
<dbReference type="RefSeq" id="WP_160876178.1">
    <property type="nucleotide sequence ID" value="NZ_WUEK01000003.1"/>
</dbReference>
<keyword evidence="3" id="KW-0238">DNA-binding</keyword>
<comment type="miscellaneous">
    <text evidence="3">In the RecBCD complex, RecB has a slow 3'-5' helicase, an exonuclease activity and loads RecA onto ssDNA, RecD has a fast 5'-3' helicase activity, while RecC stimulates the ATPase and processivity of the RecB helicase and contributes to recognition of the Chi site.</text>
</comment>
<dbReference type="GO" id="GO:0009338">
    <property type="term" value="C:exodeoxyribonuclease V complex"/>
    <property type="evidence" value="ECO:0007669"/>
    <property type="project" value="InterPro"/>
</dbReference>
<keyword evidence="3" id="KW-0234">DNA repair</keyword>
<dbReference type="NCBIfam" id="TIGR01447">
    <property type="entry name" value="recD"/>
    <property type="match status" value="1"/>
</dbReference>
<evidence type="ECO:0000259" key="4">
    <source>
        <dbReference type="Pfam" id="PF13538"/>
    </source>
</evidence>
<sequence length="606" mass="64924">MTESVVDPHAWRLAASATGLLRTFNDAEVLDAADVHVAQRLCELAGEDDPAVALAVACAVRGVRGGSVCVDLVGLVADPLLSELPWPEPEAWLDTVEASPLSTGETPALRVLAAADGSRLLYLDRYWREEEQVCDDLLARPAVDDSSDPAPDDAWLDDALDRVFEREGYDEQRAAARVALRHRTSVLTGGPGTGKTTAVAGLLALLAERAELDGSPRLRIALAAPTGKAAARLQEAVQERVAALPAADQQRLTGLRAVTLHRLLGPRPDTSSRFRHHRDNRLPHDVVVVDETSMVSLTMMARLLEAVRPTSRLILVGDPFQLASVEAGAVLADLVDARVPQQPFGVVRLETSHRFGHTIGELAEAVRSGDAERAVALLDAGAEGVELVAPGDGTDSAVRVRELVAPHALAVLRAAEAGRADEALRLLDQQRLLCAHREGPFGVRHWNAQVERWLAEETGEPLWSSSYAGRPVLVTANDYGLGVHNGDVGVVVRPPGDRGPQALRAAVASSGGRLDLATSRLSQVETMHALTIHKSQGSQAGTVVVLLPPPESRLLTRELFYTAITRAVERVVVVGSPDDVRAAVERRALRATGLRQRLTQRTAKHG</sequence>
<dbReference type="Pfam" id="PF13604">
    <property type="entry name" value="AAA_30"/>
    <property type="match status" value="1"/>
</dbReference>
<dbReference type="InterPro" id="IPR049550">
    <property type="entry name" value="RecD_N"/>
</dbReference>
<dbReference type="CDD" id="cd18809">
    <property type="entry name" value="SF1_C_RecD"/>
    <property type="match status" value="1"/>
</dbReference>
<evidence type="ECO:0000313" key="6">
    <source>
        <dbReference type="EMBL" id="MXG89090.1"/>
    </source>
</evidence>
<feature type="domain" description="RecBCD enzyme subunit RecD N-terminal" evidence="5">
    <location>
        <begin position="27"/>
        <end position="151"/>
    </location>
</feature>
<evidence type="ECO:0000256" key="1">
    <source>
        <dbReference type="ARBA" id="ARBA00022741"/>
    </source>
</evidence>
<dbReference type="GO" id="GO:0005524">
    <property type="term" value="F:ATP binding"/>
    <property type="evidence" value="ECO:0007669"/>
    <property type="project" value="UniProtKB-UniRule"/>
</dbReference>
<dbReference type="AlphaFoldDB" id="A0A6L7ER11"/>
<comment type="catalytic activity">
    <reaction evidence="3">
        <text>ATP + H2O = ADP + phosphate + H(+)</text>
        <dbReference type="Rhea" id="RHEA:13065"/>
        <dbReference type="ChEBI" id="CHEBI:15377"/>
        <dbReference type="ChEBI" id="CHEBI:15378"/>
        <dbReference type="ChEBI" id="CHEBI:30616"/>
        <dbReference type="ChEBI" id="CHEBI:43474"/>
        <dbReference type="ChEBI" id="CHEBI:456216"/>
        <dbReference type="EC" id="5.6.2.3"/>
    </reaction>
</comment>
<dbReference type="PANTHER" id="PTHR43788">
    <property type="entry name" value="DNA2/NAM7 HELICASE FAMILY MEMBER"/>
    <property type="match status" value="1"/>
</dbReference>
<dbReference type="InterPro" id="IPR050534">
    <property type="entry name" value="Coronavir_polyprotein_1ab"/>
</dbReference>
<dbReference type="Pfam" id="PF13538">
    <property type="entry name" value="UvrD_C_2"/>
    <property type="match status" value="1"/>
</dbReference>
<dbReference type="EC" id="5.6.2.3" evidence="3"/>
<keyword evidence="3 6" id="KW-0378">Hydrolase</keyword>
<comment type="function">
    <text evidence="3">A helicase/nuclease that prepares dsDNA breaks (DSB) for recombinational DNA repair. Binds to DSBs and unwinds DNA via a highly rapid and processive ATP-dependent bidirectional helicase activity. Unwinds dsDNA until it encounters a Chi (crossover hotspot instigator) sequence from the 3' direction. Cuts ssDNA a few nucleotides 3' to the Chi site. The properties and activities of the enzyme are changed at Chi. The Chi-altered holoenzyme produces a long 3'-ssDNA overhang and facilitates RecA-binding to the ssDNA for homologous DNA recombination and repair. Holoenzyme degrades any linearized DNA that is unable to undergo homologous recombination. In the holoenzyme this subunit has ssDNA-dependent ATPase and 5'-3' helicase activity. When added to pre-assembled RecBC greatly stimulates nuclease activity and augments holoenzyme processivity. Negatively regulates the RecA-loading ability of RecBCD.</text>
</comment>
<accession>A0A6L7ER11</accession>
<dbReference type="Proteomes" id="UP000473325">
    <property type="component" value="Unassembled WGS sequence"/>
</dbReference>
<keyword evidence="1 3" id="KW-0547">Nucleotide-binding</keyword>
<feature type="binding site" evidence="3">
    <location>
        <begin position="189"/>
        <end position="196"/>
    </location>
    <ligand>
        <name>ATP</name>
        <dbReference type="ChEBI" id="CHEBI:30616"/>
    </ligand>
</feature>
<dbReference type="SUPFAM" id="SSF52540">
    <property type="entry name" value="P-loop containing nucleoside triphosphate hydrolases"/>
    <property type="match status" value="1"/>
</dbReference>
<dbReference type="Gene3D" id="3.40.50.300">
    <property type="entry name" value="P-loop containing nucleotide triphosphate hydrolases"/>
    <property type="match status" value="3"/>
</dbReference>
<evidence type="ECO:0000256" key="2">
    <source>
        <dbReference type="ARBA" id="ARBA00022840"/>
    </source>
</evidence>
<evidence type="ECO:0000256" key="3">
    <source>
        <dbReference type="HAMAP-Rule" id="MF_01487"/>
    </source>
</evidence>
<name>A0A6L7ER11_9ACTN</name>
<keyword evidence="2 3" id="KW-0067">ATP-binding</keyword>
<keyword evidence="3" id="KW-0347">Helicase</keyword>
<dbReference type="GO" id="GO:0000724">
    <property type="term" value="P:double-strand break repair via homologous recombination"/>
    <property type="evidence" value="ECO:0007669"/>
    <property type="project" value="UniProtKB-UniRule"/>
</dbReference>
<keyword evidence="7" id="KW-1185">Reference proteome</keyword>
<feature type="domain" description="UvrD-like helicase C-terminal" evidence="4">
    <location>
        <begin position="528"/>
        <end position="574"/>
    </location>
</feature>
<keyword evidence="3" id="KW-0413">Isomerase</keyword>
<evidence type="ECO:0000313" key="7">
    <source>
        <dbReference type="Proteomes" id="UP000473325"/>
    </source>
</evidence>
<keyword evidence="3" id="KW-0227">DNA damage</keyword>
<keyword evidence="3" id="KW-0269">Exonuclease</keyword>
<dbReference type="CDD" id="cd17933">
    <property type="entry name" value="DEXSc_RecD-like"/>
    <property type="match status" value="1"/>
</dbReference>
<dbReference type="HAMAP" id="MF_01487">
    <property type="entry name" value="RecD"/>
    <property type="match status" value="1"/>
</dbReference>
<dbReference type="GO" id="GO:0043139">
    <property type="term" value="F:5'-3' DNA helicase activity"/>
    <property type="evidence" value="ECO:0007669"/>
    <property type="project" value="UniProtKB-UniRule"/>
</dbReference>
<dbReference type="InterPro" id="IPR027785">
    <property type="entry name" value="UvrD-like_helicase_C"/>
</dbReference>
<comment type="subunit">
    <text evidence="3">Heterotrimer of RecB, RecC and RecD. All subunits contribute to DNA-binding.</text>
</comment>
<dbReference type="Pfam" id="PF21185">
    <property type="entry name" value="RecD_N"/>
    <property type="match status" value="1"/>
</dbReference>
<protein>
    <recommendedName>
        <fullName evidence="3">RecBCD enzyme subunit RecD</fullName>
        <ecNumber evidence="3">5.6.2.3</ecNumber>
    </recommendedName>
    <alternativeName>
        <fullName evidence="3">DNA 5'-3' helicase subunit RecD</fullName>
    </alternativeName>
    <alternativeName>
        <fullName evidence="3">Exonuclease V subunit RecD</fullName>
        <shortName evidence="3">ExoV subunit RecD</shortName>
    </alternativeName>
    <alternativeName>
        <fullName evidence="3">Helicase/nuclease RecBCD subunit RecD</fullName>
    </alternativeName>
</protein>
<reference evidence="6 7" key="1">
    <citation type="submission" date="2019-12" db="EMBL/GenBank/DDBJ databases">
        <authorList>
            <person name="Kun Z."/>
        </authorList>
    </citation>
    <scope>NUCLEOTIDE SEQUENCE [LARGE SCALE GENOMIC DNA]</scope>
    <source>
        <strain evidence="6 7">YIM 123512</strain>
    </source>
</reference>
<dbReference type="InterPro" id="IPR006344">
    <property type="entry name" value="RecD"/>
</dbReference>
<dbReference type="PANTHER" id="PTHR43788:SF6">
    <property type="entry name" value="DNA HELICASE B"/>
    <property type="match status" value="1"/>
</dbReference>
<organism evidence="6 7">
    <name type="scientific">Nocardioides flavescens</name>
    <dbReference type="NCBI Taxonomy" id="2691959"/>
    <lineage>
        <taxon>Bacteria</taxon>
        <taxon>Bacillati</taxon>
        <taxon>Actinomycetota</taxon>
        <taxon>Actinomycetes</taxon>
        <taxon>Propionibacteriales</taxon>
        <taxon>Nocardioidaceae</taxon>
        <taxon>Nocardioides</taxon>
    </lineage>
</organism>
<dbReference type="EMBL" id="WUEK01000003">
    <property type="protein sequence ID" value="MXG89090.1"/>
    <property type="molecule type" value="Genomic_DNA"/>
</dbReference>
<proteinExistence type="inferred from homology"/>